<protein>
    <submittedName>
        <fullName evidence="2">Uncharacterized protein</fullName>
    </submittedName>
</protein>
<dbReference type="AntiFam" id="ANF00095">
    <property type="entry name" value="Shadow ORF (opposite ABC transporters)"/>
</dbReference>
<organism evidence="2 3">
    <name type="scientific">Serratia plymuthica</name>
    <dbReference type="NCBI Taxonomy" id="82996"/>
    <lineage>
        <taxon>Bacteria</taxon>
        <taxon>Pseudomonadati</taxon>
        <taxon>Pseudomonadota</taxon>
        <taxon>Gammaproteobacteria</taxon>
        <taxon>Enterobacterales</taxon>
        <taxon>Yersiniaceae</taxon>
        <taxon>Serratia</taxon>
    </lineage>
</organism>
<feature type="region of interest" description="Disordered" evidence="1">
    <location>
        <begin position="43"/>
        <end position="73"/>
    </location>
</feature>
<dbReference type="EMBL" id="LS483469">
    <property type="protein sequence ID" value="SQI41774.1"/>
    <property type="molecule type" value="Genomic_DNA"/>
</dbReference>
<dbReference type="AlphaFoldDB" id="A0A2X4XYU3"/>
<accession>A0A2X4XYU3</accession>
<evidence type="ECO:0000256" key="1">
    <source>
        <dbReference type="SAM" id="MobiDB-lite"/>
    </source>
</evidence>
<name>A0A2X4XYU3_SERPL</name>
<evidence type="ECO:0000313" key="2">
    <source>
        <dbReference type="EMBL" id="SQI41774.1"/>
    </source>
</evidence>
<dbReference type="Proteomes" id="UP000248897">
    <property type="component" value="Chromosome 1"/>
</dbReference>
<gene>
    <name evidence="2" type="ORF">NCTC12961_03389</name>
</gene>
<proteinExistence type="predicted"/>
<sequence>MTECRAQYRGNQPLSVWMYRVAQQLRDRAVLGYRAVRQHDGSLAQAGGDGKVVGDKQQGGRGGALGVAPQDID</sequence>
<feature type="compositionally biased region" description="Gly residues" evidence="1">
    <location>
        <begin position="47"/>
        <end position="65"/>
    </location>
</feature>
<reference evidence="2 3" key="1">
    <citation type="submission" date="2018-06" db="EMBL/GenBank/DDBJ databases">
        <authorList>
            <consortium name="Pathogen Informatics"/>
            <person name="Doyle S."/>
        </authorList>
    </citation>
    <scope>NUCLEOTIDE SEQUENCE [LARGE SCALE GENOMIC DNA]</scope>
    <source>
        <strain evidence="2 3">NCTC12961</strain>
    </source>
</reference>
<evidence type="ECO:0000313" key="3">
    <source>
        <dbReference type="Proteomes" id="UP000248897"/>
    </source>
</evidence>